<dbReference type="Proteomes" id="UP000460298">
    <property type="component" value="Unassembled WGS sequence"/>
</dbReference>
<dbReference type="InterPro" id="IPR050790">
    <property type="entry name" value="ExbB/TolQ_transport"/>
</dbReference>
<feature type="domain" description="MotA/TolQ/ExbB proton channel" evidence="10">
    <location>
        <begin position="93"/>
        <end position="199"/>
    </location>
</feature>
<reference evidence="11 12" key="1">
    <citation type="submission" date="2019-10" db="EMBL/GenBank/DDBJ databases">
        <title>Extracellular Electron Transfer in a Candidatus Methanoperedens spp. Enrichment Culture.</title>
        <authorList>
            <person name="Berger S."/>
            <person name="Rangel Shaw D."/>
            <person name="Berben T."/>
            <person name="In 'T Zandt M."/>
            <person name="Frank J."/>
            <person name="Reimann J."/>
            <person name="Jetten M.S.M."/>
            <person name="Welte C.U."/>
        </authorList>
    </citation>
    <scope>NUCLEOTIDE SEQUENCE [LARGE SCALE GENOMIC DNA]</scope>
    <source>
        <strain evidence="11">SB12</strain>
    </source>
</reference>
<protein>
    <submittedName>
        <fullName evidence="11">MotA/TolQ/ExbB proton channel family protein</fullName>
    </submittedName>
</protein>
<evidence type="ECO:0000256" key="5">
    <source>
        <dbReference type="ARBA" id="ARBA00022927"/>
    </source>
</evidence>
<keyword evidence="7 9" id="KW-0472">Membrane</keyword>
<comment type="subcellular location">
    <subcellularLocation>
        <location evidence="1">Cell membrane</location>
        <topology evidence="1">Multi-pass membrane protein</topology>
    </subcellularLocation>
    <subcellularLocation>
        <location evidence="8">Membrane</location>
        <topology evidence="8">Multi-pass membrane protein</topology>
    </subcellularLocation>
</comment>
<proteinExistence type="inferred from homology"/>
<evidence type="ECO:0000256" key="7">
    <source>
        <dbReference type="ARBA" id="ARBA00023136"/>
    </source>
</evidence>
<organism evidence="11 12">
    <name type="scientific">Leptonema illini</name>
    <dbReference type="NCBI Taxonomy" id="183"/>
    <lineage>
        <taxon>Bacteria</taxon>
        <taxon>Pseudomonadati</taxon>
        <taxon>Spirochaetota</taxon>
        <taxon>Spirochaetia</taxon>
        <taxon>Leptospirales</taxon>
        <taxon>Leptospiraceae</taxon>
        <taxon>Leptonema</taxon>
    </lineage>
</organism>
<name>A0A833H0I9_9LEPT</name>
<dbReference type="PANTHER" id="PTHR30625:SF15">
    <property type="entry name" value="BIOPOLYMER TRANSPORT PROTEIN EXBB"/>
    <property type="match status" value="1"/>
</dbReference>
<dbReference type="GO" id="GO:0017038">
    <property type="term" value="P:protein import"/>
    <property type="evidence" value="ECO:0007669"/>
    <property type="project" value="TreeGrafter"/>
</dbReference>
<evidence type="ECO:0000256" key="9">
    <source>
        <dbReference type="SAM" id="Phobius"/>
    </source>
</evidence>
<dbReference type="EMBL" id="WBUI01000013">
    <property type="protein sequence ID" value="KAB2931530.1"/>
    <property type="molecule type" value="Genomic_DNA"/>
</dbReference>
<feature type="transmembrane region" description="Helical" evidence="9">
    <location>
        <begin position="163"/>
        <end position="188"/>
    </location>
</feature>
<evidence type="ECO:0000256" key="4">
    <source>
        <dbReference type="ARBA" id="ARBA00022692"/>
    </source>
</evidence>
<dbReference type="Pfam" id="PF01618">
    <property type="entry name" value="MotA_ExbB"/>
    <property type="match status" value="1"/>
</dbReference>
<accession>A0A833H0I9</accession>
<evidence type="ECO:0000313" key="12">
    <source>
        <dbReference type="Proteomes" id="UP000460298"/>
    </source>
</evidence>
<keyword evidence="2 8" id="KW-0813">Transport</keyword>
<keyword evidence="4 9" id="KW-0812">Transmembrane</keyword>
<dbReference type="PANTHER" id="PTHR30625">
    <property type="entry name" value="PROTEIN TOLQ"/>
    <property type="match status" value="1"/>
</dbReference>
<comment type="similarity">
    <text evidence="8">Belongs to the exbB/tolQ family.</text>
</comment>
<evidence type="ECO:0000256" key="3">
    <source>
        <dbReference type="ARBA" id="ARBA00022475"/>
    </source>
</evidence>
<sequence length="215" mass="23798">MNSMSLSQLFAAGGIFMWPILIGLIFTVAIGLERALYMLWTYTTPDEPEEQLAESLQPASHQSVLDRLLPNREQRFARDPGVRLARTFLEQAGSSLESRLASLRSLGTLMQERMMKRVDALHTIGSLSPLFGLLGTVAGMMEAFHALAITGGQADIATLADGIWVAMITTAFGLIAAIPAQLLHGFLLSRINERLQRMNRFQDRLLQLYHDGKLS</sequence>
<dbReference type="AlphaFoldDB" id="A0A833H0I9"/>
<evidence type="ECO:0000256" key="1">
    <source>
        <dbReference type="ARBA" id="ARBA00004651"/>
    </source>
</evidence>
<comment type="caution">
    <text evidence="11">The sequence shown here is derived from an EMBL/GenBank/DDBJ whole genome shotgun (WGS) entry which is preliminary data.</text>
</comment>
<evidence type="ECO:0000313" key="11">
    <source>
        <dbReference type="EMBL" id="KAB2931530.1"/>
    </source>
</evidence>
<keyword evidence="5 8" id="KW-0653">Protein transport</keyword>
<dbReference type="InterPro" id="IPR002898">
    <property type="entry name" value="MotA_ExbB_proton_chnl"/>
</dbReference>
<feature type="transmembrane region" description="Helical" evidence="9">
    <location>
        <begin position="6"/>
        <end position="32"/>
    </location>
</feature>
<gene>
    <name evidence="11" type="ORF">F9K24_13105</name>
</gene>
<feature type="transmembrane region" description="Helical" evidence="9">
    <location>
        <begin position="120"/>
        <end position="143"/>
    </location>
</feature>
<keyword evidence="3" id="KW-1003">Cell membrane</keyword>
<evidence type="ECO:0000259" key="10">
    <source>
        <dbReference type="Pfam" id="PF01618"/>
    </source>
</evidence>
<dbReference type="GO" id="GO:0005886">
    <property type="term" value="C:plasma membrane"/>
    <property type="evidence" value="ECO:0007669"/>
    <property type="project" value="UniProtKB-SubCell"/>
</dbReference>
<evidence type="ECO:0000256" key="6">
    <source>
        <dbReference type="ARBA" id="ARBA00022989"/>
    </source>
</evidence>
<evidence type="ECO:0000256" key="8">
    <source>
        <dbReference type="RuleBase" id="RU004057"/>
    </source>
</evidence>
<evidence type="ECO:0000256" key="2">
    <source>
        <dbReference type="ARBA" id="ARBA00022448"/>
    </source>
</evidence>
<keyword evidence="6 9" id="KW-1133">Transmembrane helix</keyword>